<feature type="transmembrane region" description="Helical" evidence="6">
    <location>
        <begin position="379"/>
        <end position="400"/>
    </location>
</feature>
<dbReference type="SUPFAM" id="SSF55804">
    <property type="entry name" value="Phoshotransferase/anion transport protein"/>
    <property type="match status" value="1"/>
</dbReference>
<name>A0A5C1Q907_9SPIO</name>
<feature type="transmembrane region" description="Helical" evidence="6">
    <location>
        <begin position="12"/>
        <end position="33"/>
    </location>
</feature>
<feature type="transmembrane region" description="Helical" evidence="6">
    <location>
        <begin position="179"/>
        <end position="201"/>
    </location>
</feature>
<dbReference type="OrthoDB" id="9762947at2"/>
<evidence type="ECO:0000256" key="5">
    <source>
        <dbReference type="ARBA" id="ARBA00023136"/>
    </source>
</evidence>
<sequence length="628" mass="69595">MELKKSLKTYDVFSLAAGAMISSGLFILPSVAYKEAGSWAILSYFLAGILMIPALISQLELATALPKAGGTYFYIERILGSSSGMAAGFANWFSIALKSALALVGIGFFANLIFPNLTPFQLKLISAGACVLFSLINIFSAESAGHSQGILVVVLLIILTQFVLVGYREADLNLIVQGAQVFDWGSIISVTGMVFISYGGLTKVASVAEEVKDPGKSLVRGSFIAFLIVQSLYVLIVTIISGVLSGEEFSLSLAPLSDAAQKIFTNPIIKWTEVILLSLAAIIAFITTANAGIMAASRVPLAMSRDKMLPKVMGRVSKRGTPVNSILFTSIFILILIFALDLKDLAKIASLFMLLLFILVNISVIVIRKTNMSNYRPTFKSPFFPLLQIIGVIFYTVLILNMGIKPIITAIIFLFVSVLWYYIFVNKHVNRTSALVYMIERVAKKEILTSMEDLEEELLGILLERDEVKEDRFSNIIRQSIVLDFNKELNRDELFSEISKEVSKRWSIDADKFMKKLNIRENDSETLVYPGVAVPHAIPHVIVEGENIFDILLVRDKNGIIWNDEGTIVHTVFCLIGSKDERDFHLKALMSIAQILQSPGFIEDWENAETPEELRTVMLLAKRRFLEV</sequence>
<keyword evidence="3 6" id="KW-0812">Transmembrane</keyword>
<feature type="domain" description="PTS EIIA type-2" evidence="7">
    <location>
        <begin position="474"/>
        <end position="623"/>
    </location>
</feature>
<feature type="transmembrane region" description="Helical" evidence="6">
    <location>
        <begin position="95"/>
        <end position="114"/>
    </location>
</feature>
<feature type="transmembrane region" description="Helical" evidence="6">
    <location>
        <begin position="322"/>
        <end position="342"/>
    </location>
</feature>
<dbReference type="EMBL" id="CP035807">
    <property type="protein sequence ID" value="QEN03991.1"/>
    <property type="molecule type" value="Genomic_DNA"/>
</dbReference>
<dbReference type="AlphaFoldDB" id="A0A5C1Q907"/>
<feature type="transmembrane region" description="Helical" evidence="6">
    <location>
        <begin position="39"/>
        <end position="57"/>
    </location>
</feature>
<dbReference type="InterPro" id="IPR050367">
    <property type="entry name" value="APC_superfamily"/>
</dbReference>
<reference evidence="8 9" key="2">
    <citation type="submission" date="2019-09" db="EMBL/GenBank/DDBJ databases">
        <title>Complete Genome Sequence and Methylome Analysis of free living Spirochaetas.</title>
        <authorList>
            <person name="Leshcheva N."/>
            <person name="Mikheeva N."/>
        </authorList>
    </citation>
    <scope>NUCLEOTIDE SEQUENCE [LARGE SCALE GENOMIC DNA]</scope>
    <source>
        <strain evidence="8 9">P</strain>
    </source>
</reference>
<dbReference type="Pfam" id="PF13520">
    <property type="entry name" value="AA_permease_2"/>
    <property type="match status" value="1"/>
</dbReference>
<dbReference type="GO" id="GO:0005886">
    <property type="term" value="C:plasma membrane"/>
    <property type="evidence" value="ECO:0007669"/>
    <property type="project" value="UniProtKB-SubCell"/>
</dbReference>
<evidence type="ECO:0000256" key="2">
    <source>
        <dbReference type="ARBA" id="ARBA00022475"/>
    </source>
</evidence>
<evidence type="ECO:0000259" key="7">
    <source>
        <dbReference type="PROSITE" id="PS51094"/>
    </source>
</evidence>
<keyword evidence="2" id="KW-1003">Cell membrane</keyword>
<gene>
    <name evidence="8" type="ORF">EW093_04510</name>
</gene>
<feature type="transmembrane region" description="Helical" evidence="6">
    <location>
        <begin position="120"/>
        <end position="138"/>
    </location>
</feature>
<dbReference type="Gene3D" id="3.40.930.10">
    <property type="entry name" value="Mannitol-specific EII, Chain A"/>
    <property type="match status" value="1"/>
</dbReference>
<evidence type="ECO:0000256" key="3">
    <source>
        <dbReference type="ARBA" id="ARBA00022692"/>
    </source>
</evidence>
<organism evidence="8 9">
    <name type="scientific">Thiospirochaeta perfilievii</name>
    <dbReference type="NCBI Taxonomy" id="252967"/>
    <lineage>
        <taxon>Bacteria</taxon>
        <taxon>Pseudomonadati</taxon>
        <taxon>Spirochaetota</taxon>
        <taxon>Spirochaetia</taxon>
        <taxon>Spirochaetales</taxon>
        <taxon>Spirochaetaceae</taxon>
        <taxon>Thiospirochaeta</taxon>
    </lineage>
</organism>
<protein>
    <submittedName>
        <fullName evidence="8">Amino acid permease</fullName>
    </submittedName>
</protein>
<dbReference type="PROSITE" id="PS51094">
    <property type="entry name" value="PTS_EIIA_TYPE_2"/>
    <property type="match status" value="1"/>
</dbReference>
<accession>A0A5C1Q907</accession>
<dbReference type="InterPro" id="IPR002293">
    <property type="entry name" value="AA/rel_permease1"/>
</dbReference>
<dbReference type="Pfam" id="PF00359">
    <property type="entry name" value="PTS_EIIA_2"/>
    <property type="match status" value="1"/>
</dbReference>
<evidence type="ECO:0000313" key="9">
    <source>
        <dbReference type="Proteomes" id="UP000323824"/>
    </source>
</evidence>
<dbReference type="KEGG" id="sper:EW093_04510"/>
<dbReference type="PANTHER" id="PTHR42770:SF7">
    <property type="entry name" value="MEMBRANE PROTEIN"/>
    <property type="match status" value="1"/>
</dbReference>
<evidence type="ECO:0000256" key="6">
    <source>
        <dbReference type="SAM" id="Phobius"/>
    </source>
</evidence>
<proteinExistence type="predicted"/>
<reference evidence="8 9" key="1">
    <citation type="submission" date="2019-02" db="EMBL/GenBank/DDBJ databases">
        <authorList>
            <person name="Fomenkov A."/>
            <person name="Dubinina G."/>
            <person name="Grabovich M."/>
            <person name="Vincze T."/>
            <person name="Roberts R.J."/>
        </authorList>
    </citation>
    <scope>NUCLEOTIDE SEQUENCE [LARGE SCALE GENOMIC DNA]</scope>
    <source>
        <strain evidence="8 9">P</strain>
    </source>
</reference>
<feature type="transmembrane region" description="Helical" evidence="6">
    <location>
        <begin position="150"/>
        <end position="167"/>
    </location>
</feature>
<dbReference type="GO" id="GO:0022857">
    <property type="term" value="F:transmembrane transporter activity"/>
    <property type="evidence" value="ECO:0007669"/>
    <property type="project" value="InterPro"/>
</dbReference>
<dbReference type="Gene3D" id="1.20.1740.10">
    <property type="entry name" value="Amino acid/polyamine transporter I"/>
    <property type="match status" value="1"/>
</dbReference>
<evidence type="ECO:0000313" key="8">
    <source>
        <dbReference type="EMBL" id="QEN03991.1"/>
    </source>
</evidence>
<dbReference type="RefSeq" id="WP_149567248.1">
    <property type="nucleotide sequence ID" value="NZ_CP035807.1"/>
</dbReference>
<comment type="subcellular location">
    <subcellularLocation>
        <location evidence="1">Cell membrane</location>
        <topology evidence="1">Multi-pass membrane protein</topology>
    </subcellularLocation>
</comment>
<dbReference type="Proteomes" id="UP000323824">
    <property type="component" value="Chromosome"/>
</dbReference>
<feature type="transmembrane region" description="Helical" evidence="6">
    <location>
        <begin position="406"/>
        <end position="425"/>
    </location>
</feature>
<feature type="transmembrane region" description="Helical" evidence="6">
    <location>
        <begin position="274"/>
        <end position="301"/>
    </location>
</feature>
<keyword evidence="4 6" id="KW-1133">Transmembrane helix</keyword>
<evidence type="ECO:0000256" key="1">
    <source>
        <dbReference type="ARBA" id="ARBA00004651"/>
    </source>
</evidence>
<dbReference type="InterPro" id="IPR002178">
    <property type="entry name" value="PTS_EIIA_type-2_dom"/>
</dbReference>
<evidence type="ECO:0000256" key="4">
    <source>
        <dbReference type="ARBA" id="ARBA00022989"/>
    </source>
</evidence>
<feature type="transmembrane region" description="Helical" evidence="6">
    <location>
        <begin position="348"/>
        <end position="367"/>
    </location>
</feature>
<dbReference type="InterPro" id="IPR016152">
    <property type="entry name" value="PTrfase/Anion_transptr"/>
</dbReference>
<keyword evidence="5 6" id="KW-0472">Membrane</keyword>
<keyword evidence="9" id="KW-1185">Reference proteome</keyword>
<feature type="transmembrane region" description="Helical" evidence="6">
    <location>
        <begin position="222"/>
        <end position="244"/>
    </location>
</feature>
<dbReference type="PANTHER" id="PTHR42770">
    <property type="entry name" value="AMINO ACID TRANSPORTER-RELATED"/>
    <property type="match status" value="1"/>
</dbReference>